<evidence type="ECO:0000256" key="5">
    <source>
        <dbReference type="ARBA" id="ARBA00022842"/>
    </source>
</evidence>
<dbReference type="Pfam" id="PF00180">
    <property type="entry name" value="Iso_dh"/>
    <property type="match status" value="1"/>
</dbReference>
<sequence>MLNSVLLTDNTFGDILSDQAGSIVGSFGVLPSASLSGVPGESEGESGMVGLKGLYEPSHGSAPDIAGDSKANPVAMMFRYLFDMEAEEQIDD</sequence>
<dbReference type="HOGENOM" id="CLU_2413878_0_0_1"/>
<organism evidence="10 11">
    <name type="scientific">Paracoccidioides lutzii (strain ATCC MYA-826 / Pb01)</name>
    <name type="common">Paracoccidioides brasiliensis</name>
    <dbReference type="NCBI Taxonomy" id="502779"/>
    <lineage>
        <taxon>Eukaryota</taxon>
        <taxon>Fungi</taxon>
        <taxon>Dikarya</taxon>
        <taxon>Ascomycota</taxon>
        <taxon>Pezizomycotina</taxon>
        <taxon>Eurotiomycetes</taxon>
        <taxon>Eurotiomycetidae</taxon>
        <taxon>Onygenales</taxon>
        <taxon>Ajellomycetaceae</taxon>
        <taxon>Paracoccidioides</taxon>
    </lineage>
</organism>
<evidence type="ECO:0000256" key="2">
    <source>
        <dbReference type="ARBA" id="ARBA00022430"/>
    </source>
</evidence>
<evidence type="ECO:0000256" key="8">
    <source>
        <dbReference type="ARBA" id="ARBA00023304"/>
    </source>
</evidence>
<feature type="domain" description="Isopropylmalate dehydrogenase-like" evidence="9">
    <location>
        <begin position="3"/>
        <end position="78"/>
    </location>
</feature>
<dbReference type="OMA" id="ACIYEAV"/>
<dbReference type="GO" id="GO:0003862">
    <property type="term" value="F:3-isopropylmalate dehydrogenase activity"/>
    <property type="evidence" value="ECO:0007669"/>
    <property type="project" value="InterPro"/>
</dbReference>
<keyword evidence="11" id="KW-1185">Reference proteome</keyword>
<dbReference type="AlphaFoldDB" id="A0A0A2V6C3"/>
<evidence type="ECO:0000256" key="4">
    <source>
        <dbReference type="ARBA" id="ARBA00022723"/>
    </source>
</evidence>
<dbReference type="KEGG" id="pbl:PAAG_11292"/>
<evidence type="ECO:0000313" key="11">
    <source>
        <dbReference type="Proteomes" id="UP000002059"/>
    </source>
</evidence>
<evidence type="ECO:0000256" key="3">
    <source>
        <dbReference type="ARBA" id="ARBA00022605"/>
    </source>
</evidence>
<accession>A0A0A2V6C3</accession>
<keyword evidence="6" id="KW-0560">Oxidoreductase</keyword>
<dbReference type="InterPro" id="IPR004429">
    <property type="entry name" value="Isopropylmalate_DH"/>
</dbReference>
<keyword evidence="2" id="KW-0432">Leucine biosynthesis</keyword>
<dbReference type="Gene3D" id="3.40.718.10">
    <property type="entry name" value="Isopropylmalate Dehydrogenase"/>
    <property type="match status" value="1"/>
</dbReference>
<comment type="similarity">
    <text evidence="1">Belongs to the isocitrate and isopropylmalate dehydrogenases family.</text>
</comment>
<dbReference type="GO" id="GO:0005829">
    <property type="term" value="C:cytosol"/>
    <property type="evidence" value="ECO:0007669"/>
    <property type="project" value="TreeGrafter"/>
</dbReference>
<evidence type="ECO:0000313" key="10">
    <source>
        <dbReference type="EMBL" id="KGQ01902.1"/>
    </source>
</evidence>
<dbReference type="PANTHER" id="PTHR42979">
    <property type="entry name" value="3-ISOPROPYLMALATE DEHYDROGENASE"/>
    <property type="match status" value="1"/>
</dbReference>
<keyword evidence="7" id="KW-0520">NAD</keyword>
<dbReference type="OrthoDB" id="419183at2759"/>
<keyword evidence="4" id="KW-0479">Metal-binding</keyword>
<dbReference type="SUPFAM" id="SSF53659">
    <property type="entry name" value="Isocitrate/Isopropylmalate dehydrogenase-like"/>
    <property type="match status" value="1"/>
</dbReference>
<keyword evidence="8" id="KW-0100">Branched-chain amino acid biosynthesis</keyword>
<dbReference type="RefSeq" id="XP_015703388.1">
    <property type="nucleotide sequence ID" value="XM_015846966.1"/>
</dbReference>
<dbReference type="Proteomes" id="UP000002059">
    <property type="component" value="Partially assembled WGS sequence"/>
</dbReference>
<dbReference type="VEuPathDB" id="FungiDB:PAAG_11292"/>
<dbReference type="GeneID" id="26970345"/>
<evidence type="ECO:0000256" key="6">
    <source>
        <dbReference type="ARBA" id="ARBA00023002"/>
    </source>
</evidence>
<evidence type="ECO:0000256" key="1">
    <source>
        <dbReference type="ARBA" id="ARBA00007769"/>
    </source>
</evidence>
<dbReference type="GO" id="GO:0009098">
    <property type="term" value="P:L-leucine biosynthetic process"/>
    <property type="evidence" value="ECO:0007669"/>
    <property type="project" value="UniProtKB-KW"/>
</dbReference>
<dbReference type="PANTHER" id="PTHR42979:SF4">
    <property type="entry name" value="3-ISOPROPYLMALATE DEHYDROGENASE"/>
    <property type="match status" value="1"/>
</dbReference>
<keyword evidence="3" id="KW-0028">Amino-acid biosynthesis</keyword>
<keyword evidence="5" id="KW-0460">Magnesium</keyword>
<dbReference type="STRING" id="502779.A0A0A2V6C3"/>
<protein>
    <recommendedName>
        <fullName evidence="9">Isopropylmalate dehydrogenase-like domain-containing protein</fullName>
    </recommendedName>
</protein>
<dbReference type="EMBL" id="KN293994">
    <property type="protein sequence ID" value="KGQ01902.1"/>
    <property type="molecule type" value="Genomic_DNA"/>
</dbReference>
<proteinExistence type="inferred from homology"/>
<evidence type="ECO:0000259" key="9">
    <source>
        <dbReference type="Pfam" id="PF00180"/>
    </source>
</evidence>
<dbReference type="GO" id="GO:0046872">
    <property type="term" value="F:metal ion binding"/>
    <property type="evidence" value="ECO:0007669"/>
    <property type="project" value="UniProtKB-KW"/>
</dbReference>
<dbReference type="InterPro" id="IPR024084">
    <property type="entry name" value="IsoPropMal-DH-like_dom"/>
</dbReference>
<evidence type="ECO:0000256" key="7">
    <source>
        <dbReference type="ARBA" id="ARBA00023027"/>
    </source>
</evidence>
<reference evidence="10 11" key="1">
    <citation type="journal article" date="2011" name="PLoS Genet.">
        <title>Comparative genomic analysis of human fungal pathogens causing paracoccidioidomycosis.</title>
        <authorList>
            <person name="Desjardins C.A."/>
            <person name="Champion M.D."/>
            <person name="Holder J.W."/>
            <person name="Muszewska A."/>
            <person name="Goldberg J."/>
            <person name="Bailao A.M."/>
            <person name="Brigido M.M."/>
            <person name="Ferreira M.E."/>
            <person name="Garcia A.M."/>
            <person name="Grynberg M."/>
            <person name="Gujja S."/>
            <person name="Heiman D.I."/>
            <person name="Henn M.R."/>
            <person name="Kodira C.D."/>
            <person name="Leon-Narvaez H."/>
            <person name="Longo L.V."/>
            <person name="Ma L.J."/>
            <person name="Malavazi I."/>
            <person name="Matsuo A.L."/>
            <person name="Morais F.V."/>
            <person name="Pereira M."/>
            <person name="Rodriguez-Brito S."/>
            <person name="Sakthikumar S."/>
            <person name="Salem-Izacc S.M."/>
            <person name="Sykes S.M."/>
            <person name="Teixeira M.M."/>
            <person name="Vallejo M.C."/>
            <person name="Walter M.E."/>
            <person name="Yandava C."/>
            <person name="Young S."/>
            <person name="Zeng Q."/>
            <person name="Zucker J."/>
            <person name="Felipe M.S."/>
            <person name="Goldman G.H."/>
            <person name="Haas B.J."/>
            <person name="McEwen J.G."/>
            <person name="Nino-Vega G."/>
            <person name="Puccia R."/>
            <person name="San-Blas G."/>
            <person name="Soares C.M."/>
            <person name="Birren B.W."/>
            <person name="Cuomo C.A."/>
        </authorList>
    </citation>
    <scope>NUCLEOTIDE SEQUENCE [LARGE SCALE GENOMIC DNA]</scope>
    <source>
        <strain evidence="11">ATCC MYA-826 / Pb01</strain>
    </source>
</reference>
<gene>
    <name evidence="10" type="ORF">PAAG_11292</name>
</gene>
<name>A0A0A2V6C3_PARBA</name>